<name>A0A0F9TCB1_9ZZZZ</name>
<protein>
    <submittedName>
        <fullName evidence="2">Uncharacterized protein</fullName>
    </submittedName>
</protein>
<dbReference type="AlphaFoldDB" id="A0A0F9TCB1"/>
<organism evidence="2">
    <name type="scientific">marine sediment metagenome</name>
    <dbReference type="NCBI Taxonomy" id="412755"/>
    <lineage>
        <taxon>unclassified sequences</taxon>
        <taxon>metagenomes</taxon>
        <taxon>ecological metagenomes</taxon>
    </lineage>
</organism>
<sequence length="113" mass="13548">MPKHDFVTTRDQWPVKKKLLTEEELNDEFKKSNFKSHHAFLAYKTYGRGSFEAKFWEWMESIPTKYDEDGNVYRKRPGEPMLIYRWLLSESGLKFNTVMLTLIWISIVASVFF</sequence>
<reference evidence="2" key="1">
    <citation type="journal article" date="2015" name="Nature">
        <title>Complex archaea that bridge the gap between prokaryotes and eukaryotes.</title>
        <authorList>
            <person name="Spang A."/>
            <person name="Saw J.H."/>
            <person name="Jorgensen S.L."/>
            <person name="Zaremba-Niedzwiedzka K."/>
            <person name="Martijn J."/>
            <person name="Lind A.E."/>
            <person name="van Eijk R."/>
            <person name="Schleper C."/>
            <person name="Guy L."/>
            <person name="Ettema T.J."/>
        </authorList>
    </citation>
    <scope>NUCLEOTIDE SEQUENCE</scope>
</reference>
<evidence type="ECO:0000256" key="1">
    <source>
        <dbReference type="SAM" id="Phobius"/>
    </source>
</evidence>
<keyword evidence="1" id="KW-0472">Membrane</keyword>
<proteinExistence type="predicted"/>
<gene>
    <name evidence="2" type="ORF">LCGC14_0746530</name>
</gene>
<comment type="caution">
    <text evidence="2">The sequence shown here is derived from an EMBL/GenBank/DDBJ whole genome shotgun (WGS) entry which is preliminary data.</text>
</comment>
<evidence type="ECO:0000313" key="2">
    <source>
        <dbReference type="EMBL" id="KKN39133.1"/>
    </source>
</evidence>
<keyword evidence="1" id="KW-1133">Transmembrane helix</keyword>
<accession>A0A0F9TCB1</accession>
<dbReference type="EMBL" id="LAZR01001781">
    <property type="protein sequence ID" value="KKN39133.1"/>
    <property type="molecule type" value="Genomic_DNA"/>
</dbReference>
<keyword evidence="1" id="KW-0812">Transmembrane</keyword>
<feature type="transmembrane region" description="Helical" evidence="1">
    <location>
        <begin position="93"/>
        <end position="112"/>
    </location>
</feature>